<protein>
    <submittedName>
        <fullName evidence="2">CotH protein</fullName>
    </submittedName>
</protein>
<proteinExistence type="predicted"/>
<dbReference type="BioCyc" id="RCHA213810:RUM_RS08875-MONOMER"/>
<evidence type="ECO:0000313" key="3">
    <source>
        <dbReference type="Proteomes" id="UP000007054"/>
    </source>
</evidence>
<dbReference type="EMBL" id="FP929052">
    <property type="protein sequence ID" value="CBL17883.1"/>
    <property type="molecule type" value="Genomic_DNA"/>
</dbReference>
<dbReference type="Pfam" id="PF18998">
    <property type="entry name" value="Flg_new_2"/>
    <property type="match status" value="1"/>
</dbReference>
<accession>D4LE38</accession>
<dbReference type="GeneID" id="83156508"/>
<organism evidence="2 3">
    <name type="scientific">Ruminococcus champanellensis (strain DSM 18848 / JCM 17042 / KCTC 15320 / 18P13)</name>
    <dbReference type="NCBI Taxonomy" id="213810"/>
    <lineage>
        <taxon>Bacteria</taxon>
        <taxon>Bacillati</taxon>
        <taxon>Bacillota</taxon>
        <taxon>Clostridia</taxon>
        <taxon>Eubacteriales</taxon>
        <taxon>Oscillospiraceae</taxon>
        <taxon>Ruminococcus</taxon>
    </lineage>
</organism>
<dbReference type="AlphaFoldDB" id="D4LE38"/>
<dbReference type="Pfam" id="PF08757">
    <property type="entry name" value="CotH"/>
    <property type="match status" value="1"/>
</dbReference>
<evidence type="ECO:0000313" key="2">
    <source>
        <dbReference type="EMBL" id="CBL17883.1"/>
    </source>
</evidence>
<dbReference type="InterPro" id="IPR026876">
    <property type="entry name" value="Fn3_assoc_repeat"/>
</dbReference>
<dbReference type="Pfam" id="PF13287">
    <property type="entry name" value="Fn3_assoc"/>
    <property type="match status" value="1"/>
</dbReference>
<dbReference type="InterPro" id="IPR044060">
    <property type="entry name" value="Bacterial_rp_domain"/>
</dbReference>
<feature type="domain" description="Bacterial repeat" evidence="1">
    <location>
        <begin position="617"/>
        <end position="670"/>
    </location>
</feature>
<dbReference type="HOGENOM" id="CLU_008731_1_0_9"/>
<dbReference type="InterPro" id="IPR014867">
    <property type="entry name" value="Spore_coat_CotH_CotH2/3/7"/>
</dbReference>
<reference evidence="2" key="2">
    <citation type="submission" date="2010-03" db="EMBL/GenBank/DDBJ databases">
        <authorList>
            <person name="Pajon A."/>
        </authorList>
    </citation>
    <scope>NUCLEOTIDE SEQUENCE</scope>
    <source>
        <strain evidence="2">Type strain: 18P13</strain>
    </source>
</reference>
<sequence length="672" mass="75729">MHHKQIRALLIALTVLTAGLTAVNGLTDPFRLAERKHASVQLNQTDELRAPLFSIQSGCYPTEQKLMIQTETKGATVHYTLDGSTPTPQSPEFTQALTLKDRSQEPNTLSKIGDISPNGNFVPEELVDKGTVVKAITVDQNGSCSDVITHSYFIGLDYGSLPVISLSTDQANLFDDATGIYRLGDSYKAWRQDPENASAEIWEAEGNYSQKGREWERPVCFELIEPDGGTFTQQLGMRIMGAASRSYTQKSFRLYAREEYGEKKLHYQLIPGNNKETDPTAPVDTYKTFLLRNGGNDLDYAKFRDNLIQQLFADRDIATQSARPAIVFINGEYWGIYAIQEDYSEHYLAEHFDVDKDQVILIKRGELEEGTEDDQQIYASFATWIRDTDFSDAGNYEKLCQQMDVQSFIDEYCVTILTAGEDSLTEDNNWRIWRTRDTDPSNPYADGKWRWMLYDTEYSLGLYAGDKGGNFALDTLAAALKADSFNAGLLQKLLENEAFRQQFVLTLQDLVNESFNSARTTALLAEYETLYAPYMPAQFNRFGPDWVVQWMKPYDKYFGDQVNQIRQFFKLRPSQIPDFLQKDLNLSQERETLTLTVNDAALGTVQVNALKQLDLSGTWCGTYFADYPITLTAVPAPGASFTGWSGDASETAPTITLTMNQAMNIQANFDLG</sequence>
<dbReference type="RefSeq" id="WP_015558789.1">
    <property type="nucleotide sequence ID" value="NC_021039.1"/>
</dbReference>
<dbReference type="PATRIC" id="fig|213810.4.peg.1726"/>
<dbReference type="Proteomes" id="UP000007054">
    <property type="component" value="Chromosome"/>
</dbReference>
<evidence type="ECO:0000259" key="1">
    <source>
        <dbReference type="Pfam" id="PF18998"/>
    </source>
</evidence>
<reference evidence="2" key="1">
    <citation type="submission" date="2010-03" db="EMBL/GenBank/DDBJ databases">
        <title>The genome sequence of Ruminococcus sp. 18P13.</title>
        <authorList>
            <consortium name="metaHIT consortium -- http://www.metahit.eu/"/>
            <person name="Pajon A."/>
            <person name="Turner K."/>
            <person name="Parkhill J."/>
            <person name="Bernalier A."/>
        </authorList>
    </citation>
    <scope>NUCLEOTIDE SEQUENCE [LARGE SCALE GENOMIC DNA]</scope>
    <source>
        <strain evidence="2">Type strain: 18P13</strain>
    </source>
</reference>
<gene>
    <name evidence="2" type="ordered locus">RUM_18300</name>
</gene>
<dbReference type="KEGG" id="rch:RUM_18300"/>
<name>D4LE38_RUMC1</name>
<dbReference type="STRING" id="213810.RUM_18300"/>
<keyword evidence="3" id="KW-1185">Reference proteome</keyword>